<dbReference type="Gene3D" id="3.20.180.10">
    <property type="entry name" value="PNP-oxidase-like"/>
    <property type="match status" value="1"/>
</dbReference>
<evidence type="ECO:0000259" key="2">
    <source>
        <dbReference type="Pfam" id="PF10615"/>
    </source>
</evidence>
<name>A0ABV3WWK9_9HYPH</name>
<gene>
    <name evidence="3" type="ORF">V1479_17265</name>
</gene>
<dbReference type="InterPro" id="IPR037119">
    <property type="entry name" value="Haem_oxidase_HugZ-like_sf"/>
</dbReference>
<organism evidence="3 4">
    <name type="scientific">Neoaquamicrobium sediminum</name>
    <dbReference type="NCBI Taxonomy" id="1849104"/>
    <lineage>
        <taxon>Bacteria</taxon>
        <taxon>Pseudomonadati</taxon>
        <taxon>Pseudomonadota</taxon>
        <taxon>Alphaproteobacteria</taxon>
        <taxon>Hyphomicrobiales</taxon>
        <taxon>Phyllobacteriaceae</taxon>
        <taxon>Neoaquamicrobium</taxon>
    </lineage>
</organism>
<protein>
    <submittedName>
        <fullName evidence="3">HugZ family protein</fullName>
    </submittedName>
</protein>
<dbReference type="Pfam" id="PF10615">
    <property type="entry name" value="DUF2470"/>
    <property type="match status" value="1"/>
</dbReference>
<dbReference type="InterPro" id="IPR012349">
    <property type="entry name" value="Split_barrel_FMN-bd"/>
</dbReference>
<sequence length="260" mass="28019">MSEKKKDVLRETDDEAIRLARTLLRSSRYGALAVLDPETGAPMASRVAVATDHDGAPIILISALSAHTGGIVADPRCSLMLGEPGKGDPLAHPRITIACNAEKIAKDDPRHGRIEWRFLSHNPKSKLYAGLGDFAFFRLVPQRASLNGGFGRAYALTVDDLMITGSSLDAIAAAEPGAVKHMNEDHGDAIGRYAIYFGKVREPADWIMTGIDADGFDLASGDRTMRIFFQKPLVDAQDMHKTLVAMAVEARQALTAIGPV</sequence>
<dbReference type="InterPro" id="IPR019595">
    <property type="entry name" value="DUF2470"/>
</dbReference>
<evidence type="ECO:0000259" key="1">
    <source>
        <dbReference type="Pfam" id="PF01243"/>
    </source>
</evidence>
<dbReference type="Proteomes" id="UP001559025">
    <property type="component" value="Unassembled WGS sequence"/>
</dbReference>
<proteinExistence type="predicted"/>
<dbReference type="PANTHER" id="PTHR13343:SF17">
    <property type="entry name" value="CELLULAR REPRESSOR OF E1A-STIMULATED GENES, ISOFORM A"/>
    <property type="match status" value="1"/>
</dbReference>
<accession>A0ABV3WWK9</accession>
<dbReference type="InterPro" id="IPR011576">
    <property type="entry name" value="Pyridox_Oxase_N"/>
</dbReference>
<comment type="caution">
    <text evidence="3">The sequence shown here is derived from an EMBL/GenBank/DDBJ whole genome shotgun (WGS) entry which is preliminary data.</text>
</comment>
<evidence type="ECO:0000313" key="4">
    <source>
        <dbReference type="Proteomes" id="UP001559025"/>
    </source>
</evidence>
<dbReference type="RefSeq" id="WP_368804032.1">
    <property type="nucleotide sequence ID" value="NZ_JAZHFV010000006.1"/>
</dbReference>
<feature type="domain" description="Pyridoxamine 5'-phosphate oxidase N-terminal" evidence="1">
    <location>
        <begin position="20"/>
        <end position="144"/>
    </location>
</feature>
<dbReference type="EMBL" id="JAZHFV010000006">
    <property type="protein sequence ID" value="MEX4009063.1"/>
    <property type="molecule type" value="Genomic_DNA"/>
</dbReference>
<keyword evidence="4" id="KW-1185">Reference proteome</keyword>
<reference evidence="3 4" key="1">
    <citation type="submission" date="2024-01" db="EMBL/GenBank/DDBJ databases">
        <title>New evidence supports the origin of RcGTA from prophage.</title>
        <authorList>
            <person name="Xu Y."/>
            <person name="Liu B."/>
            <person name="Chen F."/>
        </authorList>
    </citation>
    <scope>NUCLEOTIDE SEQUENCE [LARGE SCALE GENOMIC DNA]</scope>
    <source>
        <strain evidence="3 4">CBW1107-2</strain>
    </source>
</reference>
<dbReference type="SUPFAM" id="SSF50475">
    <property type="entry name" value="FMN-binding split barrel"/>
    <property type="match status" value="1"/>
</dbReference>
<feature type="domain" description="DUF2470" evidence="2">
    <location>
        <begin position="177"/>
        <end position="246"/>
    </location>
</feature>
<dbReference type="Pfam" id="PF01243">
    <property type="entry name" value="PNPOx_N"/>
    <property type="match status" value="1"/>
</dbReference>
<evidence type="ECO:0000313" key="3">
    <source>
        <dbReference type="EMBL" id="MEX4009063.1"/>
    </source>
</evidence>
<dbReference type="PANTHER" id="PTHR13343">
    <property type="entry name" value="CREG1 PROTEIN"/>
    <property type="match status" value="1"/>
</dbReference>
<dbReference type="Gene3D" id="2.30.110.10">
    <property type="entry name" value="Electron Transport, Fmn-binding Protein, Chain A"/>
    <property type="match status" value="1"/>
</dbReference>